<accession>A0A2T0VID6</accession>
<dbReference type="Proteomes" id="UP000237983">
    <property type="component" value="Unassembled WGS sequence"/>
</dbReference>
<keyword evidence="3" id="KW-1185">Reference proteome</keyword>
<organism evidence="2 3">
    <name type="scientific">Glaciihabitans tibetensis</name>
    <dbReference type="NCBI Taxonomy" id="1266600"/>
    <lineage>
        <taxon>Bacteria</taxon>
        <taxon>Bacillati</taxon>
        <taxon>Actinomycetota</taxon>
        <taxon>Actinomycetes</taxon>
        <taxon>Micrococcales</taxon>
        <taxon>Microbacteriaceae</taxon>
        <taxon>Glaciihabitans</taxon>
    </lineage>
</organism>
<dbReference type="Gene3D" id="2.70.70.10">
    <property type="entry name" value="Glucose Permease (Domain IIA)"/>
    <property type="match status" value="1"/>
</dbReference>
<dbReference type="EMBL" id="PVTL01000001">
    <property type="protein sequence ID" value="PRY69957.1"/>
    <property type="molecule type" value="Genomic_DNA"/>
</dbReference>
<comment type="caution">
    <text evidence="2">The sequence shown here is derived from an EMBL/GenBank/DDBJ whole genome shotgun (WGS) entry which is preliminary data.</text>
</comment>
<evidence type="ECO:0000259" key="1">
    <source>
        <dbReference type="Pfam" id="PF01551"/>
    </source>
</evidence>
<dbReference type="RefSeq" id="WP_106208735.1">
    <property type="nucleotide sequence ID" value="NZ_PVTL01000001.1"/>
</dbReference>
<dbReference type="PANTHER" id="PTHR21666">
    <property type="entry name" value="PEPTIDASE-RELATED"/>
    <property type="match status" value="1"/>
</dbReference>
<dbReference type="InterPro" id="IPR016047">
    <property type="entry name" value="M23ase_b-sheet_dom"/>
</dbReference>
<dbReference type="InterPro" id="IPR011055">
    <property type="entry name" value="Dup_hybrid_motif"/>
</dbReference>
<sequence>MPRAAVSLVLILILPLIPLPLPLPPSPAAQYPPRASAAQDPPPAFATVVDHSFAAVRAASGGGAEPATPGERSVSGTWLWPTAGARFIHRAYAAPPRRYAAGHRGIDISTSGAVIAPADGAVHFAGVVVDRPVLSIMHSDGHLSSYEPVNTALRRGDAVQRGQVIGEVAPVGTGPPHCETLCLHVGVRINGEYVSPLLLFEGIPRSVLLPTRRFDG</sequence>
<evidence type="ECO:0000313" key="3">
    <source>
        <dbReference type="Proteomes" id="UP000237983"/>
    </source>
</evidence>
<keyword evidence="2" id="KW-0378">Hydrolase</keyword>
<protein>
    <submittedName>
        <fullName evidence="2">Murein DD-endopeptidase MepM/ murein hydrolase activator NlpD</fullName>
    </submittedName>
</protein>
<dbReference type="SUPFAM" id="SSF51261">
    <property type="entry name" value="Duplicated hybrid motif"/>
    <property type="match status" value="1"/>
</dbReference>
<dbReference type="Pfam" id="PF01551">
    <property type="entry name" value="Peptidase_M23"/>
    <property type="match status" value="1"/>
</dbReference>
<dbReference type="InterPro" id="IPR050570">
    <property type="entry name" value="Cell_wall_metabolism_enzyme"/>
</dbReference>
<dbReference type="AlphaFoldDB" id="A0A2T0VID6"/>
<dbReference type="GO" id="GO:0004222">
    <property type="term" value="F:metalloendopeptidase activity"/>
    <property type="evidence" value="ECO:0007669"/>
    <property type="project" value="TreeGrafter"/>
</dbReference>
<proteinExistence type="predicted"/>
<reference evidence="2 3" key="1">
    <citation type="submission" date="2018-03" db="EMBL/GenBank/DDBJ databases">
        <title>Genomic Encyclopedia of Type Strains, Phase III (KMG-III): the genomes of soil and plant-associated and newly described type strains.</title>
        <authorList>
            <person name="Whitman W."/>
        </authorList>
    </citation>
    <scope>NUCLEOTIDE SEQUENCE [LARGE SCALE GENOMIC DNA]</scope>
    <source>
        <strain evidence="2 3">CGMCC 1.12484</strain>
    </source>
</reference>
<dbReference type="OrthoDB" id="5245088at2"/>
<gene>
    <name evidence="2" type="ORF">B0I08_10179</name>
</gene>
<evidence type="ECO:0000313" key="2">
    <source>
        <dbReference type="EMBL" id="PRY69957.1"/>
    </source>
</evidence>
<name>A0A2T0VID6_9MICO</name>
<feature type="domain" description="M23ase beta-sheet core" evidence="1">
    <location>
        <begin position="102"/>
        <end position="196"/>
    </location>
</feature>
<dbReference type="CDD" id="cd12797">
    <property type="entry name" value="M23_peptidase"/>
    <property type="match status" value="1"/>
</dbReference>
<dbReference type="PANTHER" id="PTHR21666:SF270">
    <property type="entry name" value="MUREIN HYDROLASE ACTIVATOR ENVC"/>
    <property type="match status" value="1"/>
</dbReference>